<gene>
    <name evidence="1" type="ORF">AFUS01_LOCUS33418</name>
</gene>
<reference evidence="1" key="1">
    <citation type="submission" date="2021-06" db="EMBL/GenBank/DDBJ databases">
        <authorList>
            <person name="Hodson N. C."/>
            <person name="Mongue J. A."/>
            <person name="Jaron S. K."/>
        </authorList>
    </citation>
    <scope>NUCLEOTIDE SEQUENCE</scope>
</reference>
<dbReference type="Proteomes" id="UP000708208">
    <property type="component" value="Unassembled WGS sequence"/>
</dbReference>
<comment type="caution">
    <text evidence="1">The sequence shown here is derived from an EMBL/GenBank/DDBJ whole genome shotgun (WGS) entry which is preliminary data.</text>
</comment>
<organism evidence="1 2">
    <name type="scientific">Allacma fusca</name>
    <dbReference type="NCBI Taxonomy" id="39272"/>
    <lineage>
        <taxon>Eukaryota</taxon>
        <taxon>Metazoa</taxon>
        <taxon>Ecdysozoa</taxon>
        <taxon>Arthropoda</taxon>
        <taxon>Hexapoda</taxon>
        <taxon>Collembola</taxon>
        <taxon>Symphypleona</taxon>
        <taxon>Sminthuridae</taxon>
        <taxon>Allacma</taxon>
    </lineage>
</organism>
<feature type="non-terminal residue" evidence="1">
    <location>
        <position position="1"/>
    </location>
</feature>
<evidence type="ECO:0000313" key="2">
    <source>
        <dbReference type="Proteomes" id="UP000708208"/>
    </source>
</evidence>
<name>A0A8J2L0H8_9HEXA</name>
<proteinExistence type="predicted"/>
<accession>A0A8J2L0H8</accession>
<dbReference type="EMBL" id="CAJVCH010528718">
    <property type="protein sequence ID" value="CAG7823188.1"/>
    <property type="molecule type" value="Genomic_DNA"/>
</dbReference>
<evidence type="ECO:0000313" key="1">
    <source>
        <dbReference type="EMBL" id="CAG7823188.1"/>
    </source>
</evidence>
<keyword evidence="2" id="KW-1185">Reference proteome</keyword>
<protein>
    <submittedName>
        <fullName evidence="1">Uncharacterized protein</fullName>
    </submittedName>
</protein>
<sequence length="9" mass="904">CIVGNLNGD</sequence>